<dbReference type="SMART" id="SM00357">
    <property type="entry name" value="CSP"/>
    <property type="match status" value="1"/>
</dbReference>
<dbReference type="InterPro" id="IPR011129">
    <property type="entry name" value="CSD"/>
</dbReference>
<dbReference type="GO" id="GO:0003676">
    <property type="term" value="F:nucleic acid binding"/>
    <property type="evidence" value="ECO:0007669"/>
    <property type="project" value="InterPro"/>
</dbReference>
<evidence type="ECO:0000313" key="6">
    <source>
        <dbReference type="Proteomes" id="UP000014937"/>
    </source>
</evidence>
<evidence type="ECO:0000313" key="5">
    <source>
        <dbReference type="EMBL" id="CDD12822.1"/>
    </source>
</evidence>
<dbReference type="AlphaFoldDB" id="R6Y317"/>
<dbReference type="PROSITE" id="PS51857">
    <property type="entry name" value="CSD_2"/>
    <property type="match status" value="1"/>
</dbReference>
<dbReference type="SUPFAM" id="SSF50249">
    <property type="entry name" value="Nucleic acid-binding proteins"/>
    <property type="match status" value="1"/>
</dbReference>
<dbReference type="InterPro" id="IPR012156">
    <property type="entry name" value="Cold_shock_CspA"/>
</dbReference>
<dbReference type="InterPro" id="IPR012340">
    <property type="entry name" value="NA-bd_OB-fold"/>
</dbReference>
<comment type="caution">
    <text evidence="5">The sequence shown here is derived from an EMBL/GenBank/DDBJ whole genome shotgun (WGS) entry which is preliminary data.</text>
</comment>
<dbReference type="HOGENOM" id="CLU_117621_6_3_9"/>
<reference evidence="5" key="1">
    <citation type="submission" date="2012-11" db="EMBL/GenBank/DDBJ databases">
        <title>Dependencies among metagenomic species, viruses, plasmids and units of genetic variation.</title>
        <authorList>
            <person name="Nielsen H.B."/>
            <person name="Almeida M."/>
            <person name="Juncker A.S."/>
            <person name="Rasmussen S."/>
            <person name="Li J."/>
            <person name="Sunagawa S."/>
            <person name="Plichta D."/>
            <person name="Gautier L."/>
            <person name="Le Chatelier E."/>
            <person name="Peletier E."/>
            <person name="Bonde I."/>
            <person name="Nielsen T."/>
            <person name="Manichanh C."/>
            <person name="Arumugam M."/>
            <person name="Batto J."/>
            <person name="Santos M.B.Q.D."/>
            <person name="Blom N."/>
            <person name="Borruel N."/>
            <person name="Burgdorf K.S."/>
            <person name="Boumezbeur F."/>
            <person name="Casellas F."/>
            <person name="Dore J."/>
            <person name="Guarner F."/>
            <person name="Hansen T."/>
            <person name="Hildebrand F."/>
            <person name="Kaas R.S."/>
            <person name="Kennedy S."/>
            <person name="Kristiansen K."/>
            <person name="Kultima J.R."/>
            <person name="Leonard P."/>
            <person name="Levenez F."/>
            <person name="Lund O."/>
            <person name="Moumen B."/>
            <person name="Le Paslier D."/>
            <person name="Pons N."/>
            <person name="Pedersen O."/>
            <person name="Prifti E."/>
            <person name="Qin J."/>
            <person name="Raes J."/>
            <person name="Tap J."/>
            <person name="Tims S."/>
            <person name="Ussery D.W."/>
            <person name="Yamada T."/>
            <person name="MetaHit consortium"/>
            <person name="Renault P."/>
            <person name="Sicheritz-Ponten T."/>
            <person name="Bork P."/>
            <person name="Wang J."/>
            <person name="Brunak S."/>
            <person name="Ehrlich S.D."/>
        </authorList>
    </citation>
    <scope>NUCLEOTIDE SEQUENCE [LARGE SCALE GENOMIC DNA]</scope>
</reference>
<evidence type="ECO:0000256" key="2">
    <source>
        <dbReference type="ARBA" id="ARBA00022490"/>
    </source>
</evidence>
<accession>R6Y317</accession>
<dbReference type="InterPro" id="IPR019844">
    <property type="entry name" value="CSD_CS"/>
</dbReference>
<dbReference type="Proteomes" id="UP000014937">
    <property type="component" value="Unassembled WGS sequence"/>
</dbReference>
<evidence type="ECO:0000256" key="3">
    <source>
        <dbReference type="RuleBase" id="RU000408"/>
    </source>
</evidence>
<dbReference type="PIRSF" id="PIRSF002599">
    <property type="entry name" value="Cold_shock_A"/>
    <property type="match status" value="1"/>
</dbReference>
<dbReference type="EMBL" id="CBGL010000135">
    <property type="protein sequence ID" value="CDD12822.1"/>
    <property type="molecule type" value="Genomic_DNA"/>
</dbReference>
<dbReference type="InterPro" id="IPR002059">
    <property type="entry name" value="CSP_DNA-bd"/>
</dbReference>
<dbReference type="RefSeq" id="WP_021719170.1">
    <property type="nucleotide sequence ID" value="NZ_FR892741.1"/>
</dbReference>
<dbReference type="PROSITE" id="PS00352">
    <property type="entry name" value="CSD_1"/>
    <property type="match status" value="1"/>
</dbReference>
<evidence type="ECO:0000256" key="1">
    <source>
        <dbReference type="ARBA" id="ARBA00004496"/>
    </source>
</evidence>
<proteinExistence type="predicted"/>
<protein>
    <submittedName>
        <fullName evidence="5">Major cold shock protein CspA</fullName>
    </submittedName>
</protein>
<dbReference type="GO" id="GO:0005737">
    <property type="term" value="C:cytoplasm"/>
    <property type="evidence" value="ECO:0007669"/>
    <property type="project" value="UniProtKB-SubCell"/>
</dbReference>
<dbReference type="CDD" id="cd04458">
    <property type="entry name" value="CSP_CDS"/>
    <property type="match status" value="1"/>
</dbReference>
<dbReference type="Gene3D" id="2.40.50.140">
    <property type="entry name" value="Nucleic acid-binding proteins"/>
    <property type="match status" value="1"/>
</dbReference>
<gene>
    <name evidence="5" type="ORF">BN587_00043</name>
</gene>
<evidence type="ECO:0000259" key="4">
    <source>
        <dbReference type="PROSITE" id="PS51857"/>
    </source>
</evidence>
<name>R6Y317_9FIRM</name>
<keyword evidence="2" id="KW-0963">Cytoplasm</keyword>
<dbReference type="PANTHER" id="PTHR11544">
    <property type="entry name" value="COLD SHOCK DOMAIN CONTAINING PROTEINS"/>
    <property type="match status" value="1"/>
</dbReference>
<dbReference type="PRINTS" id="PR00050">
    <property type="entry name" value="COLDSHOCK"/>
</dbReference>
<comment type="subcellular location">
    <subcellularLocation>
        <location evidence="1 3">Cytoplasm</location>
    </subcellularLocation>
</comment>
<dbReference type="InterPro" id="IPR050181">
    <property type="entry name" value="Cold_shock_domain"/>
</dbReference>
<sequence>MLSIGTVKWFNNNKGYGFITAGNGQEIFVHFSAIHLNGYRCLEEGQRVSYHLTRGKHGLMALNVTPIV</sequence>
<feature type="domain" description="CSD" evidence="4">
    <location>
        <begin position="2"/>
        <end position="66"/>
    </location>
</feature>
<dbReference type="Pfam" id="PF00313">
    <property type="entry name" value="CSD"/>
    <property type="match status" value="1"/>
</dbReference>
<organism evidence="5 6">
    <name type="scientific">Phascolarctobacterium succinatutens CAG:287</name>
    <dbReference type="NCBI Taxonomy" id="1263101"/>
    <lineage>
        <taxon>Bacteria</taxon>
        <taxon>Bacillati</taxon>
        <taxon>Bacillota</taxon>
        <taxon>Negativicutes</taxon>
        <taxon>Acidaminococcales</taxon>
        <taxon>Acidaminococcaceae</taxon>
        <taxon>Phascolarctobacterium</taxon>
    </lineage>
</organism>